<proteinExistence type="predicted"/>
<dbReference type="EMBL" id="CP036295">
    <property type="protein sequence ID" value="QCC86124.1"/>
    <property type="molecule type" value="Genomic_DNA"/>
</dbReference>
<evidence type="ECO:0000313" key="2">
    <source>
        <dbReference type="EMBL" id="QCC86124.1"/>
    </source>
</evidence>
<evidence type="ECO:0000256" key="1">
    <source>
        <dbReference type="SAM" id="MobiDB-lite"/>
    </source>
</evidence>
<protein>
    <recommendedName>
        <fullName evidence="4">YbjQ family protein</fullName>
    </recommendedName>
</protein>
<reference evidence="2 3" key="1">
    <citation type="submission" date="2019-02" db="EMBL/GenBank/DDBJ databases">
        <title>Complete Genome Sequence of Desulfovibrio desulfuricans IC1, a Sulfonate Utilizing Anaerobe.</title>
        <authorList>
            <person name="Day L.A."/>
            <person name="De Leon K.B."/>
            <person name="Wall J.D."/>
        </authorList>
    </citation>
    <scope>NUCLEOTIDE SEQUENCE [LARGE SCALE GENOMIC DNA]</scope>
    <source>
        <strain evidence="2 3">IC1</strain>
    </source>
</reference>
<sequence length="139" mass="15270">MFFLLGGHEKKSRKAERPAGASDGSDRVREVFLAGRFPVVTTHQVEGRRIAKVLGLVCCRGFDSDEAFFGMAARAMNKGAQAIVGYNENVAFHPDGSKYFSCFGTAVMFEFDPADPESLPLMLQQKFKAQEQSGLSEII</sequence>
<dbReference type="AlphaFoldDB" id="A0A4P7UMP1"/>
<dbReference type="InterPro" id="IPR035439">
    <property type="entry name" value="UPF0145_dom_sf"/>
</dbReference>
<name>A0A4P7UMP1_DESDE</name>
<evidence type="ECO:0000313" key="3">
    <source>
        <dbReference type="Proteomes" id="UP000297065"/>
    </source>
</evidence>
<accession>A0A4P7UMP1</accession>
<dbReference type="OrthoDB" id="5454808at2"/>
<gene>
    <name evidence="2" type="ORF">DDIC_09615</name>
</gene>
<dbReference type="RefSeq" id="WP_136400234.1">
    <property type="nucleotide sequence ID" value="NZ_CP036295.1"/>
</dbReference>
<dbReference type="SUPFAM" id="SSF117782">
    <property type="entry name" value="YbjQ-like"/>
    <property type="match status" value="1"/>
</dbReference>
<organism evidence="2 3">
    <name type="scientific">Desulfovibrio desulfuricans</name>
    <dbReference type="NCBI Taxonomy" id="876"/>
    <lineage>
        <taxon>Bacteria</taxon>
        <taxon>Pseudomonadati</taxon>
        <taxon>Thermodesulfobacteriota</taxon>
        <taxon>Desulfovibrionia</taxon>
        <taxon>Desulfovibrionales</taxon>
        <taxon>Desulfovibrionaceae</taxon>
        <taxon>Desulfovibrio</taxon>
    </lineage>
</organism>
<feature type="region of interest" description="Disordered" evidence="1">
    <location>
        <begin position="1"/>
        <end position="23"/>
    </location>
</feature>
<dbReference type="Proteomes" id="UP000297065">
    <property type="component" value="Chromosome"/>
</dbReference>
<evidence type="ECO:0008006" key="4">
    <source>
        <dbReference type="Google" id="ProtNLM"/>
    </source>
</evidence>